<accession>A0A4S8KMK6</accession>
<feature type="compositionally biased region" description="Polar residues" evidence="1">
    <location>
        <begin position="18"/>
        <end position="29"/>
    </location>
</feature>
<feature type="compositionally biased region" description="Basic and acidic residues" evidence="1">
    <location>
        <begin position="30"/>
        <end position="40"/>
    </location>
</feature>
<keyword evidence="4" id="KW-1185">Reference proteome</keyword>
<evidence type="ECO:0000313" key="2">
    <source>
        <dbReference type="EMBL" id="THU76866.1"/>
    </source>
</evidence>
<dbReference type="AlphaFoldDB" id="A0A4S8KMK6"/>
<dbReference type="OrthoDB" id="2687798at2759"/>
<feature type="compositionally biased region" description="Polar residues" evidence="1">
    <location>
        <begin position="44"/>
        <end position="53"/>
    </location>
</feature>
<feature type="compositionally biased region" description="Basic and acidic residues" evidence="1">
    <location>
        <begin position="99"/>
        <end position="118"/>
    </location>
</feature>
<name>A0A4S8KMK6_DENBC</name>
<sequence length="136" mass="14846">MIPRRALQSISRSRLIHTSTVLRSQPQSKYETDTYAKEDLGVNEPSSHIASTKQIHKVDPTSDKVQSASGPVSGQWSEAGAQTEEYRHVEKPNGQPYKEPGKGERYGGMKGDTKETSKPGEGPEGQAKGGRKPEGR</sequence>
<dbReference type="EMBL" id="ML179132">
    <property type="protein sequence ID" value="THU98659.1"/>
    <property type="molecule type" value="Genomic_DNA"/>
</dbReference>
<feature type="region of interest" description="Disordered" evidence="1">
    <location>
        <begin position="18"/>
        <end position="136"/>
    </location>
</feature>
<dbReference type="Proteomes" id="UP000297245">
    <property type="component" value="Unassembled WGS sequence"/>
</dbReference>
<gene>
    <name evidence="2" type="ORF">K435DRAFT_770724</name>
    <name evidence="3" type="ORF">K435DRAFT_964779</name>
</gene>
<protein>
    <submittedName>
        <fullName evidence="2">Uncharacterized protein</fullName>
    </submittedName>
</protein>
<feature type="compositionally biased region" description="Polar residues" evidence="1">
    <location>
        <begin position="63"/>
        <end position="76"/>
    </location>
</feature>
<evidence type="ECO:0000256" key="1">
    <source>
        <dbReference type="SAM" id="MobiDB-lite"/>
    </source>
</evidence>
<organism evidence="2 4">
    <name type="scientific">Dendrothele bispora (strain CBS 962.96)</name>
    <dbReference type="NCBI Taxonomy" id="1314807"/>
    <lineage>
        <taxon>Eukaryota</taxon>
        <taxon>Fungi</taxon>
        <taxon>Dikarya</taxon>
        <taxon>Basidiomycota</taxon>
        <taxon>Agaricomycotina</taxon>
        <taxon>Agaricomycetes</taxon>
        <taxon>Agaricomycetidae</taxon>
        <taxon>Agaricales</taxon>
        <taxon>Agaricales incertae sedis</taxon>
        <taxon>Dendrothele</taxon>
    </lineage>
</organism>
<evidence type="ECO:0000313" key="4">
    <source>
        <dbReference type="Proteomes" id="UP000297245"/>
    </source>
</evidence>
<evidence type="ECO:0000313" key="3">
    <source>
        <dbReference type="EMBL" id="THU98659.1"/>
    </source>
</evidence>
<reference evidence="2 4" key="1">
    <citation type="journal article" date="2019" name="Nat. Ecol. Evol.">
        <title>Megaphylogeny resolves global patterns of mushroom evolution.</title>
        <authorList>
            <person name="Varga T."/>
            <person name="Krizsan K."/>
            <person name="Foldi C."/>
            <person name="Dima B."/>
            <person name="Sanchez-Garcia M."/>
            <person name="Sanchez-Ramirez S."/>
            <person name="Szollosi G.J."/>
            <person name="Szarkandi J.G."/>
            <person name="Papp V."/>
            <person name="Albert L."/>
            <person name="Andreopoulos W."/>
            <person name="Angelini C."/>
            <person name="Antonin V."/>
            <person name="Barry K.W."/>
            <person name="Bougher N.L."/>
            <person name="Buchanan P."/>
            <person name="Buyck B."/>
            <person name="Bense V."/>
            <person name="Catcheside P."/>
            <person name="Chovatia M."/>
            <person name="Cooper J."/>
            <person name="Damon W."/>
            <person name="Desjardin D."/>
            <person name="Finy P."/>
            <person name="Geml J."/>
            <person name="Haridas S."/>
            <person name="Hughes K."/>
            <person name="Justo A."/>
            <person name="Karasinski D."/>
            <person name="Kautmanova I."/>
            <person name="Kiss B."/>
            <person name="Kocsube S."/>
            <person name="Kotiranta H."/>
            <person name="LaButti K.M."/>
            <person name="Lechner B.E."/>
            <person name="Liimatainen K."/>
            <person name="Lipzen A."/>
            <person name="Lukacs Z."/>
            <person name="Mihaltcheva S."/>
            <person name="Morgado L.N."/>
            <person name="Niskanen T."/>
            <person name="Noordeloos M.E."/>
            <person name="Ohm R.A."/>
            <person name="Ortiz-Santana B."/>
            <person name="Ovrebo C."/>
            <person name="Racz N."/>
            <person name="Riley R."/>
            <person name="Savchenko A."/>
            <person name="Shiryaev A."/>
            <person name="Soop K."/>
            <person name="Spirin V."/>
            <person name="Szebenyi C."/>
            <person name="Tomsovsky M."/>
            <person name="Tulloss R.E."/>
            <person name="Uehling J."/>
            <person name="Grigoriev I.V."/>
            <person name="Vagvolgyi C."/>
            <person name="Papp T."/>
            <person name="Martin F.M."/>
            <person name="Miettinen O."/>
            <person name="Hibbett D.S."/>
            <person name="Nagy L.G."/>
        </authorList>
    </citation>
    <scope>NUCLEOTIDE SEQUENCE [LARGE SCALE GENOMIC DNA]</scope>
    <source>
        <strain evidence="2 4">CBS 962.96</strain>
    </source>
</reference>
<proteinExistence type="predicted"/>
<dbReference type="EMBL" id="ML180677">
    <property type="protein sequence ID" value="THU76866.1"/>
    <property type="molecule type" value="Genomic_DNA"/>
</dbReference>